<feature type="non-terminal residue" evidence="3">
    <location>
        <position position="443"/>
    </location>
</feature>
<feature type="transmembrane region" description="Helical" evidence="2">
    <location>
        <begin position="289"/>
        <end position="309"/>
    </location>
</feature>
<organism evidence="3 4">
    <name type="scientific">Candolleomyces eurysporus</name>
    <dbReference type="NCBI Taxonomy" id="2828524"/>
    <lineage>
        <taxon>Eukaryota</taxon>
        <taxon>Fungi</taxon>
        <taxon>Dikarya</taxon>
        <taxon>Basidiomycota</taxon>
        <taxon>Agaricomycotina</taxon>
        <taxon>Agaricomycetes</taxon>
        <taxon>Agaricomycetidae</taxon>
        <taxon>Agaricales</taxon>
        <taxon>Agaricineae</taxon>
        <taxon>Psathyrellaceae</taxon>
        <taxon>Candolleomyces</taxon>
    </lineage>
</organism>
<feature type="compositionally biased region" description="Basic and acidic residues" evidence="1">
    <location>
        <begin position="58"/>
        <end position="69"/>
    </location>
</feature>
<evidence type="ECO:0000256" key="1">
    <source>
        <dbReference type="SAM" id="MobiDB-lite"/>
    </source>
</evidence>
<sequence length="443" mass="48891">MYLVTIGVWWRKPVIGLGGEPAKIPVLNEARGKESCKREAEGEVSNENMRSSSKKKGKGVDRSGRREEGPILESHAQDWYGPSQSRMLGVGTPSGSSNSEMHVSRRTAAEPRGRHEAPKEEDTASVAYTDLSDADSFNPLGSSFKEIILKMQFTLSLSFDRVHEFFLKTTGYDDSSREHEISTRENYSNFTRSEQTRVRRERNRHSRRWDTNTTRLGLDEYETGLTSTVVGGYGNPAQPQNHSAKHDNGEESVKRRREAGSGSHSRLPTFYAYATKRGYQSAEEIKVKVLVGAVCGLLLGGILLLGLAYRELPASSAEALSSNSLFTKSSPSFAPRVLYFVCSLILTVAPFLISLCALRLSEPRAGVERTEETTVTFWILEILGLPLALIYIPAKVGVVVVAILQLVRRARAGMSGDLVDIAMAFDGVNPSGAWWLGFLPHFS</sequence>
<dbReference type="Proteomes" id="UP001140091">
    <property type="component" value="Unassembled WGS sequence"/>
</dbReference>
<accession>A0A9W8JED6</accession>
<proteinExistence type="predicted"/>
<feature type="transmembrane region" description="Helical" evidence="2">
    <location>
        <begin position="337"/>
        <end position="360"/>
    </location>
</feature>
<feature type="transmembrane region" description="Helical" evidence="2">
    <location>
        <begin position="375"/>
        <end position="404"/>
    </location>
</feature>
<keyword evidence="2" id="KW-0812">Transmembrane</keyword>
<evidence type="ECO:0008006" key="5">
    <source>
        <dbReference type="Google" id="ProtNLM"/>
    </source>
</evidence>
<dbReference type="OrthoDB" id="3052230at2759"/>
<gene>
    <name evidence="3" type="ORF">H1R20_g2832</name>
</gene>
<dbReference type="AlphaFoldDB" id="A0A9W8JED6"/>
<name>A0A9W8JED6_9AGAR</name>
<feature type="region of interest" description="Disordered" evidence="1">
    <location>
        <begin position="232"/>
        <end position="264"/>
    </location>
</feature>
<keyword evidence="2" id="KW-1133">Transmembrane helix</keyword>
<feature type="compositionally biased region" description="Basic and acidic residues" evidence="1">
    <location>
        <begin position="107"/>
        <end position="122"/>
    </location>
</feature>
<keyword evidence="4" id="KW-1185">Reference proteome</keyword>
<feature type="region of interest" description="Disordered" evidence="1">
    <location>
        <begin position="30"/>
        <end position="125"/>
    </location>
</feature>
<feature type="region of interest" description="Disordered" evidence="1">
    <location>
        <begin position="187"/>
        <end position="206"/>
    </location>
</feature>
<evidence type="ECO:0000313" key="3">
    <source>
        <dbReference type="EMBL" id="KAJ2934286.1"/>
    </source>
</evidence>
<feature type="compositionally biased region" description="Basic and acidic residues" evidence="1">
    <location>
        <begin position="30"/>
        <end position="41"/>
    </location>
</feature>
<dbReference type="EMBL" id="JANBPK010000721">
    <property type="protein sequence ID" value="KAJ2934286.1"/>
    <property type="molecule type" value="Genomic_DNA"/>
</dbReference>
<evidence type="ECO:0000256" key="2">
    <source>
        <dbReference type="SAM" id="Phobius"/>
    </source>
</evidence>
<comment type="caution">
    <text evidence="3">The sequence shown here is derived from an EMBL/GenBank/DDBJ whole genome shotgun (WGS) entry which is preliminary data.</text>
</comment>
<evidence type="ECO:0000313" key="4">
    <source>
        <dbReference type="Proteomes" id="UP001140091"/>
    </source>
</evidence>
<reference evidence="3" key="1">
    <citation type="submission" date="2022-06" db="EMBL/GenBank/DDBJ databases">
        <title>Genome Sequence of Candolleomyces eurysporus.</title>
        <authorList>
            <person name="Buettner E."/>
        </authorList>
    </citation>
    <scope>NUCLEOTIDE SEQUENCE</scope>
    <source>
        <strain evidence="3">VTCC 930004</strain>
    </source>
</reference>
<keyword evidence="2" id="KW-0472">Membrane</keyword>
<protein>
    <recommendedName>
        <fullName evidence="5">Transmembrane protein</fullName>
    </recommendedName>
</protein>
<feature type="compositionally biased region" description="Basic and acidic residues" evidence="1">
    <location>
        <begin position="244"/>
        <end position="253"/>
    </location>
</feature>